<evidence type="ECO:0000313" key="3">
    <source>
        <dbReference type="Proteomes" id="UP000192927"/>
    </source>
</evidence>
<reference evidence="3" key="1">
    <citation type="submission" date="2017-03" db="EMBL/GenBank/DDBJ databases">
        <authorList>
            <person name="Sharma R."/>
            <person name="Thines M."/>
        </authorList>
    </citation>
    <scope>NUCLEOTIDE SEQUENCE [LARGE SCALE GENOMIC DNA]</scope>
</reference>
<accession>A0A1W5D503</accession>
<protein>
    <submittedName>
        <fullName evidence="2">Eukaryotic translation initiation factor 4G1, eIF4E-binding domain</fullName>
    </submittedName>
</protein>
<feature type="compositionally biased region" description="Low complexity" evidence="1">
    <location>
        <begin position="369"/>
        <end position="383"/>
    </location>
</feature>
<name>A0A1W5D503_9LECA</name>
<dbReference type="GO" id="GO:0003743">
    <property type="term" value="F:translation initiation factor activity"/>
    <property type="evidence" value="ECO:0007669"/>
    <property type="project" value="UniProtKB-KW"/>
</dbReference>
<dbReference type="SUPFAM" id="SSF101489">
    <property type="entry name" value="Eukaryotic initiation factor 4f subunit eIF4g, eIF4e-binding domain"/>
    <property type="match status" value="1"/>
</dbReference>
<dbReference type="EMBL" id="FWEW01002308">
    <property type="protein sequence ID" value="SLM38203.1"/>
    <property type="molecule type" value="Genomic_DNA"/>
</dbReference>
<evidence type="ECO:0000256" key="1">
    <source>
        <dbReference type="SAM" id="MobiDB-lite"/>
    </source>
</evidence>
<keyword evidence="2" id="KW-0648">Protein biosynthesis</keyword>
<sequence>MTRSVHCFVSVQAEALLPLAYNSLWQAEILPTRKLSITIRLRPSICVPHKEYSSTPRLYIFGIHSFEMAPYKNNLTLLNLLSQYPIVRAIAQELPFAGLLNLARLNSEYRNILHGFPREAMGHNHCMDRNGARQGLNLGEHETKHWRNLKSLSRMVCSEPKHTKGSNPRGCRMCSKPVCEGCIVKASFGKHEKTFQNRRRQLCSKCWATSNPLRESPIEPVHVSKPVSYTPCCSCHQGGHVFRGYCSCTARDWWLCLECKTTQRPDLQAKPKICAGQSCSNLLDETEEELRACLWCHLPLEGRPSLGESRRDYDSRHLYARSNSNTWSFDDVYFPSANNQLSNGSSSAGNRKRSIIPYSDQRYSPSKNPSIKKSASFPFSSPPKLKVRAPRPLPNLMLIDYASLGVPPPTALRMVDSVFGTFCYDPDFLLAFRPLCRKEPTPDWEVRLVNAILQSNGTGLVTEGDDDDEVLVLDEGEGSDETTLHPYDGDDNDDDSDEATLATARISSDCSFMSRGPWV</sequence>
<proteinExistence type="predicted"/>
<feature type="region of interest" description="Disordered" evidence="1">
    <location>
        <begin position="475"/>
        <end position="497"/>
    </location>
</feature>
<dbReference type="Proteomes" id="UP000192927">
    <property type="component" value="Unassembled WGS sequence"/>
</dbReference>
<dbReference type="InterPro" id="IPR036211">
    <property type="entry name" value="eIF4G_eIF4E-bd_sf"/>
</dbReference>
<keyword evidence="3" id="KW-1185">Reference proteome</keyword>
<dbReference type="AlphaFoldDB" id="A0A1W5D503"/>
<organism evidence="2 3">
    <name type="scientific">Lasallia pustulata</name>
    <dbReference type="NCBI Taxonomy" id="136370"/>
    <lineage>
        <taxon>Eukaryota</taxon>
        <taxon>Fungi</taxon>
        <taxon>Dikarya</taxon>
        <taxon>Ascomycota</taxon>
        <taxon>Pezizomycotina</taxon>
        <taxon>Lecanoromycetes</taxon>
        <taxon>OSLEUM clade</taxon>
        <taxon>Umbilicariomycetidae</taxon>
        <taxon>Umbilicariales</taxon>
        <taxon>Umbilicariaceae</taxon>
        <taxon>Lasallia</taxon>
    </lineage>
</organism>
<evidence type="ECO:0000313" key="2">
    <source>
        <dbReference type="EMBL" id="SLM38203.1"/>
    </source>
</evidence>
<feature type="region of interest" description="Disordered" evidence="1">
    <location>
        <begin position="357"/>
        <end position="383"/>
    </location>
</feature>
<keyword evidence="2" id="KW-0396">Initiation factor</keyword>